<feature type="domain" description="Ig-like" evidence="3">
    <location>
        <begin position="394"/>
        <end position="482"/>
    </location>
</feature>
<dbReference type="PROSITE" id="PS00290">
    <property type="entry name" value="IG_MHC"/>
    <property type="match status" value="1"/>
</dbReference>
<dbReference type="SUPFAM" id="SSF48726">
    <property type="entry name" value="Immunoglobulin"/>
    <property type="match status" value="10"/>
</dbReference>
<feature type="domain" description="Ig-like" evidence="3">
    <location>
        <begin position="99"/>
        <end position="176"/>
    </location>
</feature>
<accession>A0A8T0AZI0</accession>
<feature type="domain" description="Ig-like" evidence="3">
    <location>
        <begin position="793"/>
        <end position="887"/>
    </location>
</feature>
<dbReference type="InterPro" id="IPR003597">
    <property type="entry name" value="Ig_C1-set"/>
</dbReference>
<keyword evidence="2" id="KW-0472">Membrane</keyword>
<dbReference type="InterPro" id="IPR050380">
    <property type="entry name" value="Immune_Resp_Modulators"/>
</dbReference>
<keyword evidence="5" id="KW-1185">Reference proteome</keyword>
<dbReference type="FunFam" id="2.60.40.10:FF:000463">
    <property type="entry name" value="Immunoglobulin heavy constant gamma 1"/>
    <property type="match status" value="1"/>
</dbReference>
<dbReference type="InterPro" id="IPR003006">
    <property type="entry name" value="Ig/MHC_CS"/>
</dbReference>
<dbReference type="EMBL" id="JABFDY010000014">
    <property type="protein sequence ID" value="KAF7698413.1"/>
    <property type="molecule type" value="Genomic_DNA"/>
</dbReference>
<dbReference type="Pfam" id="PF07654">
    <property type="entry name" value="C1-set"/>
    <property type="match status" value="4"/>
</dbReference>
<organism evidence="4 5">
    <name type="scientific">Silurus meridionalis</name>
    <name type="common">Southern catfish</name>
    <name type="synonym">Silurus soldatovi meridionalis</name>
    <dbReference type="NCBI Taxonomy" id="175797"/>
    <lineage>
        <taxon>Eukaryota</taxon>
        <taxon>Metazoa</taxon>
        <taxon>Chordata</taxon>
        <taxon>Craniata</taxon>
        <taxon>Vertebrata</taxon>
        <taxon>Euteleostomi</taxon>
        <taxon>Actinopterygii</taxon>
        <taxon>Neopterygii</taxon>
        <taxon>Teleostei</taxon>
        <taxon>Ostariophysi</taxon>
        <taxon>Siluriformes</taxon>
        <taxon>Siluridae</taxon>
        <taxon>Silurus</taxon>
    </lineage>
</organism>
<name>A0A8T0AZI0_SILME</name>
<evidence type="ECO:0000256" key="1">
    <source>
        <dbReference type="ARBA" id="ARBA00023319"/>
    </source>
</evidence>
<proteinExistence type="predicted"/>
<dbReference type="InterPro" id="IPR036179">
    <property type="entry name" value="Ig-like_dom_sf"/>
</dbReference>
<comment type="caution">
    <text evidence="4">The sequence shown here is derived from an EMBL/GenBank/DDBJ whole genome shotgun (WGS) entry which is preliminary data.</text>
</comment>
<protein>
    <recommendedName>
        <fullName evidence="3">Ig-like domain-containing protein</fullName>
    </recommendedName>
</protein>
<dbReference type="AlphaFoldDB" id="A0A8T0AZI0"/>
<evidence type="ECO:0000259" key="3">
    <source>
        <dbReference type="PROSITE" id="PS50835"/>
    </source>
</evidence>
<dbReference type="SMART" id="SM00407">
    <property type="entry name" value="IGc1"/>
    <property type="match status" value="4"/>
</dbReference>
<evidence type="ECO:0000256" key="2">
    <source>
        <dbReference type="SAM" id="Phobius"/>
    </source>
</evidence>
<dbReference type="Proteomes" id="UP000606274">
    <property type="component" value="Unassembled WGS sequence"/>
</dbReference>
<reference evidence="4" key="1">
    <citation type="submission" date="2020-08" db="EMBL/GenBank/DDBJ databases">
        <title>Chromosome-level assembly of Southern catfish (Silurus meridionalis) provides insights into visual adaptation to the nocturnal and benthic lifestyles.</title>
        <authorList>
            <person name="Zhang Y."/>
            <person name="Wang D."/>
            <person name="Peng Z."/>
        </authorList>
    </citation>
    <scope>NUCLEOTIDE SEQUENCE</scope>
    <source>
        <strain evidence="4">SWU-2019-XX</strain>
        <tissue evidence="4">Muscle</tissue>
    </source>
</reference>
<evidence type="ECO:0000313" key="4">
    <source>
        <dbReference type="EMBL" id="KAF7698413.1"/>
    </source>
</evidence>
<feature type="domain" description="Ig-like" evidence="3">
    <location>
        <begin position="1"/>
        <end position="89"/>
    </location>
</feature>
<gene>
    <name evidence="4" type="ORF">HF521_004923</name>
</gene>
<feature type="domain" description="Ig-like" evidence="3">
    <location>
        <begin position="491"/>
        <end position="578"/>
    </location>
</feature>
<dbReference type="InterPro" id="IPR007110">
    <property type="entry name" value="Ig-like_dom"/>
</dbReference>
<feature type="domain" description="Ig-like" evidence="3">
    <location>
        <begin position="589"/>
        <end position="679"/>
    </location>
</feature>
<sequence length="1044" mass="116372">MSADTTGDNVTLFCWLDGFAPKNVQVSWYKSGNELKNNPPKKTFQLSNKSNKLYSILSEISTSKQEWNKDTEFKCEVKHKSWKFESTLSMCKAYQTNKPLIRLEKPSLESILTQKQVIASCVVETPLNAKVTWIKEGTTELNGATERRVGEIIVSNLTISTQQWKDLQTLTCKAVHKCFPDVEIKINIKEPIKTTPTAVIRRNLADLEKENAAVLECVATDLPSGELEVTFKANEGTPFGTQYFKMSENMDTHTARVTIENEHRTKENTFTCQIKQSDSAKWTSTSTGKLFDDPSVELSAIYSEVGSTSQTPKLLCIATGFNPKIKWVPAPAGNVRTQVTMQADGRVQVLSENTVQQQEWSSGTDFKCEVSEQDPSKKREKSINVCAAYSISKPVIRLEKPSLKSILKETQVIASCVVETPLNAKVTWIKEGTTELNGATERRVGEIIVSNLTISTKQWKDLQTLTCKAVHKCFTVVEIKINIKEPIKTTPTAVIRRNLADLEKGNAAVLECAGTDLPSGELEVTFKANGGPPFGTQYFKMSENMDTLTARVTIENKLQTKENTFTCQIKQSDSAKWTSTSTGKLFDDPSVELSAIYSEVGSTSQTQKLLCIGTGLNPKIKWVPAPVINDRNQIRMQADGRVQVLSENTVQQQEWSSGKDFQCEVSEQDSSKKAVKNISVCADFNKVLQVYLSANSIGNRKPKDDVSVTCRLLGLRLTEFTITWKVGKNGTPTDVRPQKTDVHRNGTESFDSVQKVPDAKWNSFKTIFCEVMHPCFKSPETYNISKTKDPKIPTVRILSPSDHDLLEEHSASLVCFISGFYPADISVHWEQNGQQLDASRFTNSPVSGPSSSGSYSMYSALKLQGSEREKCTFSCVVRHESSEKRISDTIDNVYASVQRSDPSMDLLQDKNQLVCVVYDYSPSAINITWLLNSVPVGHMGSNITSAKRPDGKFIIKSHLKVHSSEWAPGHTYTCHVEHATGIKSLNITKTEFIEKMIYFDENKEDAITVDQAEETWNMACAFIILFIITLIYGCSVTLVKVKST</sequence>
<keyword evidence="2" id="KW-1133">Transmembrane helix</keyword>
<feature type="transmembrane region" description="Helical" evidence="2">
    <location>
        <begin position="1016"/>
        <end position="1039"/>
    </location>
</feature>
<keyword evidence="2" id="KW-0812">Transmembrane</keyword>
<feature type="domain" description="Ig-like" evidence="3">
    <location>
        <begin position="294"/>
        <end position="384"/>
    </location>
</feature>
<feature type="domain" description="Ig-like" evidence="3">
    <location>
        <begin position="196"/>
        <end position="283"/>
    </location>
</feature>
<dbReference type="Gene3D" id="2.60.40.10">
    <property type="entry name" value="Immunoglobulins"/>
    <property type="match status" value="8"/>
</dbReference>
<dbReference type="InterPro" id="IPR013783">
    <property type="entry name" value="Ig-like_fold"/>
</dbReference>
<dbReference type="CDD" id="cd00098">
    <property type="entry name" value="IgC1"/>
    <property type="match status" value="2"/>
</dbReference>
<dbReference type="CDD" id="cd00096">
    <property type="entry name" value="Ig"/>
    <property type="match status" value="1"/>
</dbReference>
<evidence type="ECO:0000313" key="5">
    <source>
        <dbReference type="Proteomes" id="UP000606274"/>
    </source>
</evidence>
<dbReference type="PROSITE" id="PS50835">
    <property type="entry name" value="IG_LIKE"/>
    <property type="match status" value="9"/>
</dbReference>
<dbReference type="PANTHER" id="PTHR23411">
    <property type="entry name" value="TAPASIN"/>
    <property type="match status" value="1"/>
</dbReference>
<feature type="domain" description="Ig-like" evidence="3">
    <location>
        <begin position="913"/>
        <end position="988"/>
    </location>
</feature>
<keyword evidence="1" id="KW-0393">Immunoglobulin domain</keyword>